<comment type="subcellular location">
    <subcellularLocation>
        <location evidence="1">Membrane</location>
        <topology evidence="1">Multi-pass membrane protein</topology>
    </subcellularLocation>
</comment>
<dbReference type="PANTHER" id="PTHR43847">
    <property type="entry name" value="BLL3993 PROTEIN"/>
    <property type="match status" value="1"/>
</dbReference>
<feature type="transmembrane region" description="Helical" evidence="5">
    <location>
        <begin position="86"/>
        <end position="106"/>
    </location>
</feature>
<dbReference type="Gene3D" id="1.20.120.1630">
    <property type="match status" value="1"/>
</dbReference>
<dbReference type="PANTHER" id="PTHR43847:SF1">
    <property type="entry name" value="BLL3993 PROTEIN"/>
    <property type="match status" value="1"/>
</dbReference>
<dbReference type="InterPro" id="IPR007269">
    <property type="entry name" value="ICMT_MeTrfase"/>
</dbReference>
<dbReference type="EMBL" id="CP062983">
    <property type="protein sequence ID" value="QPC82650.1"/>
    <property type="molecule type" value="Genomic_DNA"/>
</dbReference>
<accession>A0A7S8IDJ0</accession>
<keyword evidence="6" id="KW-0489">Methyltransferase</keyword>
<dbReference type="AlphaFoldDB" id="A0A7S8IDJ0"/>
<sequence>MSTMTRQPRINIWGYNTIAKQILSPVILGAVLFALAGTTDWVWGWVFNILHVLVWLGMTIALAAWNPELLNARGKRGEGTKSWDMVLLGIYGMSWIALIVVAGLDYRYGWTTNFPTFLAWDGCLLMIVGFVLTTWSMVVNRNFEPTVRLQDDREHHVIRSGPYAYVRHPGYVGVMISFFLGMPLVLNSYVALIPALIGAVVMMIRTAMEDRTLQAELPGYKAYAEDVRFRLAPGLW</sequence>
<evidence type="ECO:0000313" key="7">
    <source>
        <dbReference type="Proteomes" id="UP000594468"/>
    </source>
</evidence>
<evidence type="ECO:0000313" key="6">
    <source>
        <dbReference type="EMBL" id="QPC82650.1"/>
    </source>
</evidence>
<dbReference type="GO" id="GO:0016020">
    <property type="term" value="C:membrane"/>
    <property type="evidence" value="ECO:0007669"/>
    <property type="project" value="UniProtKB-SubCell"/>
</dbReference>
<evidence type="ECO:0000256" key="2">
    <source>
        <dbReference type="ARBA" id="ARBA00022692"/>
    </source>
</evidence>
<dbReference type="KEGG" id="pmet:G4Y79_23675"/>
<keyword evidence="6" id="KW-0808">Transferase</keyword>
<evidence type="ECO:0000256" key="1">
    <source>
        <dbReference type="ARBA" id="ARBA00004141"/>
    </source>
</evidence>
<dbReference type="Proteomes" id="UP000594468">
    <property type="component" value="Chromosome"/>
</dbReference>
<keyword evidence="4 5" id="KW-0472">Membrane</keyword>
<dbReference type="InterPro" id="IPR052527">
    <property type="entry name" value="Metal_cation-efflux_comp"/>
</dbReference>
<dbReference type="GO" id="GO:0032259">
    <property type="term" value="P:methylation"/>
    <property type="evidence" value="ECO:0007669"/>
    <property type="project" value="UniProtKB-KW"/>
</dbReference>
<keyword evidence="7" id="KW-1185">Reference proteome</keyword>
<organism evidence="6 7">
    <name type="scientific">Phototrophicus methaneseepsis</name>
    <dbReference type="NCBI Taxonomy" id="2710758"/>
    <lineage>
        <taxon>Bacteria</taxon>
        <taxon>Bacillati</taxon>
        <taxon>Chloroflexota</taxon>
        <taxon>Candidatus Thermofontia</taxon>
        <taxon>Phototrophicales</taxon>
        <taxon>Phototrophicaceae</taxon>
        <taxon>Phototrophicus</taxon>
    </lineage>
</organism>
<keyword evidence="2 5" id="KW-0812">Transmembrane</keyword>
<gene>
    <name evidence="6" type="ORF">G4Y79_23675</name>
</gene>
<evidence type="ECO:0000256" key="3">
    <source>
        <dbReference type="ARBA" id="ARBA00022989"/>
    </source>
</evidence>
<proteinExistence type="predicted"/>
<dbReference type="Pfam" id="PF04140">
    <property type="entry name" value="ICMT"/>
    <property type="match status" value="1"/>
</dbReference>
<evidence type="ECO:0000256" key="5">
    <source>
        <dbReference type="SAM" id="Phobius"/>
    </source>
</evidence>
<evidence type="ECO:0000256" key="4">
    <source>
        <dbReference type="ARBA" id="ARBA00023136"/>
    </source>
</evidence>
<feature type="transmembrane region" description="Helical" evidence="5">
    <location>
        <begin position="118"/>
        <end position="139"/>
    </location>
</feature>
<dbReference type="GO" id="GO:0004671">
    <property type="term" value="F:protein C-terminal S-isoprenylcysteine carboxyl O-methyltransferase activity"/>
    <property type="evidence" value="ECO:0007669"/>
    <property type="project" value="InterPro"/>
</dbReference>
<feature type="transmembrane region" description="Helical" evidence="5">
    <location>
        <begin position="186"/>
        <end position="204"/>
    </location>
</feature>
<protein>
    <submittedName>
        <fullName evidence="6">Isoprenylcysteine carboxylmethyltransferase family protein</fullName>
    </submittedName>
</protein>
<feature type="transmembrane region" description="Helical" evidence="5">
    <location>
        <begin position="42"/>
        <end position="65"/>
    </location>
</feature>
<reference evidence="6 7" key="1">
    <citation type="submission" date="2020-02" db="EMBL/GenBank/DDBJ databases">
        <authorList>
            <person name="Zheng R.K."/>
            <person name="Sun C.M."/>
        </authorList>
    </citation>
    <scope>NUCLEOTIDE SEQUENCE [LARGE SCALE GENOMIC DNA]</scope>
    <source>
        <strain evidence="7">rifampicinis</strain>
    </source>
</reference>
<dbReference type="RefSeq" id="WP_195170719.1">
    <property type="nucleotide sequence ID" value="NZ_CP062983.1"/>
</dbReference>
<keyword evidence="3 5" id="KW-1133">Transmembrane helix</keyword>
<name>A0A7S8IDJ0_9CHLR</name>